<feature type="transmembrane region" description="Helical" evidence="6">
    <location>
        <begin position="467"/>
        <end position="485"/>
    </location>
</feature>
<feature type="transmembrane region" description="Helical" evidence="6">
    <location>
        <begin position="531"/>
        <end position="551"/>
    </location>
</feature>
<dbReference type="Gene3D" id="1.20.1250.20">
    <property type="entry name" value="MFS general substrate transporter like domains"/>
    <property type="match status" value="1"/>
</dbReference>
<dbReference type="Proteomes" id="UP000789390">
    <property type="component" value="Unassembled WGS sequence"/>
</dbReference>
<evidence type="ECO:0000256" key="1">
    <source>
        <dbReference type="ARBA" id="ARBA00004141"/>
    </source>
</evidence>
<evidence type="ECO:0000313" key="8">
    <source>
        <dbReference type="EMBL" id="CAH0110117.1"/>
    </source>
</evidence>
<protein>
    <recommendedName>
        <fullName evidence="7">Major facilitator superfamily (MFS) profile domain-containing protein</fullName>
    </recommendedName>
</protein>
<evidence type="ECO:0000256" key="6">
    <source>
        <dbReference type="SAM" id="Phobius"/>
    </source>
</evidence>
<keyword evidence="2 6" id="KW-0812">Transmembrane</keyword>
<dbReference type="EMBL" id="CAKKLH010000299">
    <property type="protein sequence ID" value="CAH0110117.1"/>
    <property type="molecule type" value="Genomic_DNA"/>
</dbReference>
<dbReference type="PANTHER" id="PTHR24064">
    <property type="entry name" value="SOLUTE CARRIER FAMILY 22 MEMBER"/>
    <property type="match status" value="1"/>
</dbReference>
<dbReference type="PROSITE" id="PS50850">
    <property type="entry name" value="MFS"/>
    <property type="match status" value="1"/>
</dbReference>
<keyword evidence="9" id="KW-1185">Reference proteome</keyword>
<feature type="region of interest" description="Disordered" evidence="5">
    <location>
        <begin position="640"/>
        <end position="687"/>
    </location>
</feature>
<feature type="transmembrane region" description="Helical" evidence="6">
    <location>
        <begin position="23"/>
        <end position="43"/>
    </location>
</feature>
<evidence type="ECO:0000256" key="3">
    <source>
        <dbReference type="ARBA" id="ARBA00022989"/>
    </source>
</evidence>
<comment type="subcellular location">
    <subcellularLocation>
        <location evidence="1">Membrane</location>
        <topology evidence="1">Multi-pass membrane protein</topology>
    </subcellularLocation>
</comment>
<keyword evidence="3 6" id="KW-1133">Transmembrane helix</keyword>
<feature type="transmembrane region" description="Helical" evidence="6">
    <location>
        <begin position="199"/>
        <end position="220"/>
    </location>
</feature>
<gene>
    <name evidence="8" type="ORF">DGAL_LOCUS13617</name>
</gene>
<dbReference type="AlphaFoldDB" id="A0A8J2RSR2"/>
<feature type="transmembrane region" description="Helical" evidence="6">
    <location>
        <begin position="147"/>
        <end position="166"/>
    </location>
</feature>
<feature type="transmembrane region" description="Helical" evidence="6">
    <location>
        <begin position="443"/>
        <end position="461"/>
    </location>
</feature>
<feature type="domain" description="Major facilitator superfamily (MFS) profile" evidence="7">
    <location>
        <begin position="24"/>
        <end position="556"/>
    </location>
</feature>
<feature type="compositionally biased region" description="Basic and acidic residues" evidence="5">
    <location>
        <begin position="678"/>
        <end position="687"/>
    </location>
</feature>
<comment type="caution">
    <text evidence="8">The sequence shown here is derived from an EMBL/GenBank/DDBJ whole genome shotgun (WGS) entry which is preliminary data.</text>
</comment>
<feature type="transmembrane region" description="Helical" evidence="6">
    <location>
        <begin position="386"/>
        <end position="403"/>
    </location>
</feature>
<evidence type="ECO:0000259" key="7">
    <source>
        <dbReference type="PROSITE" id="PS50850"/>
    </source>
</evidence>
<dbReference type="InterPro" id="IPR020846">
    <property type="entry name" value="MFS_dom"/>
</dbReference>
<dbReference type="GO" id="GO:0022857">
    <property type="term" value="F:transmembrane transporter activity"/>
    <property type="evidence" value="ECO:0007669"/>
    <property type="project" value="InterPro"/>
</dbReference>
<feature type="transmembrane region" description="Helical" evidence="6">
    <location>
        <begin position="268"/>
        <end position="289"/>
    </location>
</feature>
<feature type="transmembrane region" description="Helical" evidence="6">
    <location>
        <begin position="173"/>
        <end position="193"/>
    </location>
</feature>
<evidence type="ECO:0000256" key="2">
    <source>
        <dbReference type="ARBA" id="ARBA00022692"/>
    </source>
</evidence>
<dbReference type="InterPro" id="IPR005828">
    <property type="entry name" value="MFS_sugar_transport-like"/>
</dbReference>
<feature type="transmembrane region" description="Helical" evidence="6">
    <location>
        <begin position="295"/>
        <end position="316"/>
    </location>
</feature>
<dbReference type="InterPro" id="IPR036259">
    <property type="entry name" value="MFS_trans_sf"/>
</dbReference>
<name>A0A8J2RSR2_9CRUS</name>
<dbReference type="SUPFAM" id="SSF103473">
    <property type="entry name" value="MFS general substrate transporter"/>
    <property type="match status" value="2"/>
</dbReference>
<evidence type="ECO:0000313" key="9">
    <source>
        <dbReference type="Proteomes" id="UP000789390"/>
    </source>
</evidence>
<accession>A0A8J2RSR2</accession>
<feature type="transmembrane region" description="Helical" evidence="6">
    <location>
        <begin position="506"/>
        <end position="525"/>
    </location>
</feature>
<keyword evidence="4 6" id="KW-0472">Membrane</keyword>
<sequence>MAIEDFDDILPHVGTFGPFQKRILLLSFPVNYFLAVVYMAQIYQTLTPEHWCSVPELSHLEPSERRNLSIPQETRDGELVYSRCRMFDVNYTQEELQMDLKEGPNSSWPTKPCSTVDGWEYDLSGGMYHTIVSESNWVCEDDWRPNFAQSMFFAGAIVGSLLFGLLADWYGRLPVLVMSNILACAAGVATGFSKGFVDFVVYRFLVGMAYDLHYMMMYIIRKYFTFITDVVARCPFDCAHAKEKNTGNYFGKENLSFMEYVGPEKRTIVGNVPLAIFLTLGASSLPWIAYALADWRLFSIITSAPIAVIVAAWWLVPESARWLVLKGKTDKTMETLRKCARINNKTVDPSIYEEFQAATQRTYQLEKDNPTNWMDLFRSPKMRKRFLLITLTWMMITVVYDGYVRSLAILPYSVFITNSVAGALELPADLVPVVTLDRLGRRWTLTMALSLAGLAGIATGLVPQNSAMLMTLLAMASRFFITIAMNTGIQYTVELIPTQLRGQGTGVVHITGHGATFFAPFILYLSTYYKTLPYIVLGALSVFGGLVCLLLPETANQNLPESVADAERFGAEQSFFEMPCLSKRRDRQQRLNDVDVDDVKRTSLSFGDAKGGGTINSTRQYVKDLSDSLRTRIVSDEHNRLRQQQQQGQETVPVPRRQKEHRQTDGWQNEAFAAGDPSLEKHQTTRF</sequence>
<proteinExistence type="predicted"/>
<reference evidence="8" key="1">
    <citation type="submission" date="2021-11" db="EMBL/GenBank/DDBJ databases">
        <authorList>
            <person name="Schell T."/>
        </authorList>
    </citation>
    <scope>NUCLEOTIDE SEQUENCE</scope>
    <source>
        <strain evidence="8">M5</strain>
    </source>
</reference>
<dbReference type="GO" id="GO:0016020">
    <property type="term" value="C:membrane"/>
    <property type="evidence" value="ECO:0007669"/>
    <property type="project" value="UniProtKB-SubCell"/>
</dbReference>
<dbReference type="OrthoDB" id="6884957at2759"/>
<dbReference type="Pfam" id="PF00083">
    <property type="entry name" value="Sugar_tr"/>
    <property type="match status" value="2"/>
</dbReference>
<organism evidence="8 9">
    <name type="scientific">Daphnia galeata</name>
    <dbReference type="NCBI Taxonomy" id="27404"/>
    <lineage>
        <taxon>Eukaryota</taxon>
        <taxon>Metazoa</taxon>
        <taxon>Ecdysozoa</taxon>
        <taxon>Arthropoda</taxon>
        <taxon>Crustacea</taxon>
        <taxon>Branchiopoda</taxon>
        <taxon>Diplostraca</taxon>
        <taxon>Cladocera</taxon>
        <taxon>Anomopoda</taxon>
        <taxon>Daphniidae</taxon>
        <taxon>Daphnia</taxon>
    </lineage>
</organism>
<dbReference type="CDD" id="cd17317">
    <property type="entry name" value="MFS_SLC22"/>
    <property type="match status" value="1"/>
</dbReference>
<evidence type="ECO:0000256" key="5">
    <source>
        <dbReference type="SAM" id="MobiDB-lite"/>
    </source>
</evidence>
<evidence type="ECO:0000256" key="4">
    <source>
        <dbReference type="ARBA" id="ARBA00023136"/>
    </source>
</evidence>